<dbReference type="EMBL" id="NVUS01000025">
    <property type="protein sequence ID" value="PCI97989.1"/>
    <property type="molecule type" value="Genomic_DNA"/>
</dbReference>
<reference evidence="1" key="2">
    <citation type="journal article" date="2018" name="ISME J.">
        <title>A dynamic microbial community with high functional redundancy inhabits the cold, oxic subseafloor aquifer.</title>
        <authorList>
            <person name="Tully B.J."/>
            <person name="Wheat C.G."/>
            <person name="Glazer B.T."/>
            <person name="Huber J.A."/>
        </authorList>
    </citation>
    <scope>NUCLEOTIDE SEQUENCE</scope>
    <source>
        <strain evidence="1">NORP83</strain>
    </source>
</reference>
<name>A0A2A4YU10_9PROT</name>
<sequence>MNRIEKLANFTLISSILQRGYETYINIKSSLNTDISDNQQDYFPERQLHEYMSTLRERMWQ</sequence>
<evidence type="ECO:0000313" key="1">
    <source>
        <dbReference type="EMBL" id="PCI97989.1"/>
    </source>
</evidence>
<organism evidence="1">
    <name type="scientific">OCS116 cluster bacterium</name>
    <dbReference type="NCBI Taxonomy" id="2030921"/>
    <lineage>
        <taxon>Bacteria</taxon>
        <taxon>Pseudomonadati</taxon>
        <taxon>Pseudomonadota</taxon>
        <taxon>Alphaproteobacteria</taxon>
        <taxon>OCS116 cluster</taxon>
    </lineage>
</organism>
<dbReference type="AlphaFoldDB" id="A0A2A4YU10"/>
<reference key="1">
    <citation type="submission" date="2017-08" db="EMBL/GenBank/DDBJ databases">
        <title>A dynamic microbial community with high functional redundancy inhabits the cold, oxic subseafloor aquifer.</title>
        <authorList>
            <person name="Tully B.J."/>
            <person name="Wheat C.G."/>
            <person name="Glazer B.T."/>
            <person name="Huber J.A."/>
        </authorList>
    </citation>
    <scope>NUCLEOTIDE SEQUENCE [LARGE SCALE GENOMIC DNA]</scope>
</reference>
<comment type="caution">
    <text evidence="1">The sequence shown here is derived from an EMBL/GenBank/DDBJ whole genome shotgun (WGS) entry which is preliminary data.</text>
</comment>
<gene>
    <name evidence="1" type="ORF">COB13_14820</name>
</gene>
<accession>A0A2A4YU10</accession>
<proteinExistence type="predicted"/>
<protein>
    <submittedName>
        <fullName evidence="1">Uncharacterized protein</fullName>
    </submittedName>
</protein>